<name>A0A9Q9M0H3_9RHOB</name>
<sequence>MLLLRNTGRFVENELSCLDVLHTHGEPVSSVSRASEKFSTSGLSCNTPVKTARGTVLARDLRAGDLVKTKDHGFQPLRWIGRSRHTASDAALVRVLNEDHNRSQMLMTADHLVLFHSAHAELLFGKSEVLCPARGLAVSNRLELEISATPTMCHLLFDGFELIHAGDFWVESLVPDMARIKTVAPNFASEIIAALPRLAHDQSIANYLQDRIVLDEREAGVLVQLEQDRC</sequence>
<evidence type="ECO:0000313" key="3">
    <source>
        <dbReference type="Proteomes" id="UP001057991"/>
    </source>
</evidence>
<evidence type="ECO:0000259" key="1">
    <source>
        <dbReference type="Pfam" id="PF13403"/>
    </source>
</evidence>
<dbReference type="RefSeq" id="WP_259806655.1">
    <property type="nucleotide sequence ID" value="NZ_CP080776.1"/>
</dbReference>
<dbReference type="InterPro" id="IPR036844">
    <property type="entry name" value="Hint_dom_sf"/>
</dbReference>
<organism evidence="2 3">
    <name type="scientific">Aliiroseovarius crassostreae</name>
    <dbReference type="NCBI Taxonomy" id="154981"/>
    <lineage>
        <taxon>Bacteria</taxon>
        <taxon>Pseudomonadati</taxon>
        <taxon>Pseudomonadota</taxon>
        <taxon>Alphaproteobacteria</taxon>
        <taxon>Rhodobacterales</taxon>
        <taxon>Paracoccaceae</taxon>
        <taxon>Aliiroseovarius</taxon>
    </lineage>
</organism>
<dbReference type="Pfam" id="PF13403">
    <property type="entry name" value="Hint_2"/>
    <property type="match status" value="1"/>
</dbReference>
<dbReference type="AlphaFoldDB" id="A0A9Q9M0H3"/>
<protein>
    <submittedName>
        <fullName evidence="2">Hint domain-containing protein</fullName>
    </submittedName>
</protein>
<feature type="domain" description="Hedgehog/Intein (Hint)" evidence="1">
    <location>
        <begin position="44"/>
        <end position="176"/>
    </location>
</feature>
<dbReference type="EMBL" id="CP080776">
    <property type="protein sequence ID" value="UWP96574.1"/>
    <property type="molecule type" value="Genomic_DNA"/>
</dbReference>
<dbReference type="Proteomes" id="UP001057991">
    <property type="component" value="Chromosome"/>
</dbReference>
<reference evidence="2" key="1">
    <citation type="submission" date="2021-08" db="EMBL/GenBank/DDBJ databases">
        <authorList>
            <person name="Nwanade C."/>
            <person name="Wang M."/>
            <person name="Masoudi A."/>
            <person name="Yu Z."/>
            <person name="Liu J."/>
        </authorList>
    </citation>
    <scope>NUCLEOTIDE SEQUENCE</scope>
    <source>
        <strain evidence="2">S056</strain>
    </source>
</reference>
<gene>
    <name evidence="2" type="ORF">K3X48_06265</name>
</gene>
<accession>A0A9Q9M0H3</accession>
<proteinExistence type="predicted"/>
<dbReference type="SUPFAM" id="SSF51294">
    <property type="entry name" value="Hedgehog/intein (Hint) domain"/>
    <property type="match status" value="1"/>
</dbReference>
<dbReference type="InterPro" id="IPR028992">
    <property type="entry name" value="Hedgehog/Intein_dom"/>
</dbReference>
<evidence type="ECO:0000313" key="2">
    <source>
        <dbReference type="EMBL" id="UWP96574.1"/>
    </source>
</evidence>